<dbReference type="Gene3D" id="3.30.70.930">
    <property type="match status" value="2"/>
</dbReference>
<dbReference type="InterPro" id="IPR011522">
    <property type="entry name" value="Thiamin/HMP-bd_put_YkoF"/>
</dbReference>
<reference evidence="2 3" key="1">
    <citation type="submission" date="2019-04" db="EMBL/GenBank/DDBJ databases">
        <title>Mesorhizobium composti sp. nov., isolated from compost.</title>
        <authorList>
            <person name="Lin S.-Y."/>
            <person name="Hameed A."/>
            <person name="Hsieh Y.-T."/>
            <person name="Young C.-C."/>
        </authorList>
    </citation>
    <scope>NUCLEOTIDE SEQUENCE [LARGE SCALE GENOMIC DNA]</scope>
    <source>
        <strain evidence="2 3">CC-YTH430</strain>
    </source>
</reference>
<proteinExistence type="predicted"/>
<evidence type="ECO:0000313" key="3">
    <source>
        <dbReference type="Proteomes" id="UP000306441"/>
    </source>
</evidence>
<dbReference type="InterPro" id="IPR015835">
    <property type="entry name" value="HMP/thiamine-bd"/>
</dbReference>
<organism evidence="2 3">
    <name type="scientific">Ollibium composti</name>
    <dbReference type="NCBI Taxonomy" id="2675109"/>
    <lineage>
        <taxon>Bacteria</taxon>
        <taxon>Pseudomonadati</taxon>
        <taxon>Pseudomonadota</taxon>
        <taxon>Alphaproteobacteria</taxon>
        <taxon>Hyphomicrobiales</taxon>
        <taxon>Phyllobacteriaceae</taxon>
        <taxon>Ollibium</taxon>
    </lineage>
</organism>
<comment type="caution">
    <text evidence="2">The sequence shown here is derived from an EMBL/GenBank/DDBJ whole genome shotgun (WGS) entry which is preliminary data.</text>
</comment>
<keyword evidence="3" id="KW-1185">Reference proteome</keyword>
<dbReference type="RefSeq" id="WP_136360293.1">
    <property type="nucleotide sequence ID" value="NZ_SSNY01000019.1"/>
</dbReference>
<dbReference type="Pfam" id="PF07615">
    <property type="entry name" value="Ykof"/>
    <property type="match status" value="2"/>
</dbReference>
<protein>
    <submittedName>
        <fullName evidence="2">HMP/thiamine-binding protein</fullName>
    </submittedName>
</protein>
<dbReference type="InterPro" id="IPR029756">
    <property type="entry name" value="MTH1187/YkoF-like"/>
</dbReference>
<evidence type="ECO:0000259" key="1">
    <source>
        <dbReference type="Pfam" id="PF07615"/>
    </source>
</evidence>
<accession>A0ABY2Q1B0</accession>
<feature type="domain" description="Thiamin/hydroxymethyl pyrimidine-binding YkoF putative" evidence="1">
    <location>
        <begin position="4"/>
        <end position="83"/>
    </location>
</feature>
<dbReference type="PIRSF" id="PIRSF021331">
    <property type="entry name" value="YkoF"/>
    <property type="match status" value="1"/>
</dbReference>
<feature type="domain" description="Thiamin/hydroxymethyl pyrimidine-binding YkoF putative" evidence="1">
    <location>
        <begin position="122"/>
        <end position="200"/>
    </location>
</feature>
<sequence length="202" mass="21315">MFSGAQVALYPMADDFVRVILGSLSAFDPYRDRFRIETDDLSTLLVGAPEQLFPAMRDLHVAASRGGVHCVLHATVSRGCPGEPDDPICTPIQGRGADMPLGQRVEAALAVVAGAPETGQAVAAQLSLYPLGAAHHMDEIYGCIDFVKRSGVFGRSKNFCTTLRGDAGPVFATLGEAFLRFGSPEGHLALDLTVSANSPTAI</sequence>
<dbReference type="EMBL" id="SSNY01000019">
    <property type="protein sequence ID" value="THF54516.1"/>
    <property type="molecule type" value="Genomic_DNA"/>
</dbReference>
<evidence type="ECO:0000313" key="2">
    <source>
        <dbReference type="EMBL" id="THF54516.1"/>
    </source>
</evidence>
<dbReference type="SUPFAM" id="SSF89957">
    <property type="entry name" value="MTH1187/YkoF-like"/>
    <property type="match status" value="1"/>
</dbReference>
<name>A0ABY2Q1B0_9HYPH</name>
<dbReference type="Proteomes" id="UP000306441">
    <property type="component" value="Unassembled WGS sequence"/>
</dbReference>
<gene>
    <name evidence="2" type="ORF">E6C48_21765</name>
</gene>